<dbReference type="Gene3D" id="3.30.1150.10">
    <property type="match status" value="1"/>
</dbReference>
<sequence length="215" mass="22441">MRVSLIRPALHNVGVAALAITTAAIALSPLVPADARQARARHRARPVPLVPVPVPPVPTYEVIEAPPTMPPCRLPGQVVDAADPEAAAMPPCPAMLSIGPSAKPVPGGPSDPRLLDSEIVTPAWRAQLLAHLLRFQHYPAAALRQELSGTVMLRLRILSDGIVFARGVVGSSGAPLLDAAALELVDRAQPLPPLPDAPPGAAIDVVLPVTYRIAE</sequence>
<dbReference type="GO" id="GO:0098797">
    <property type="term" value="C:plasma membrane protein complex"/>
    <property type="evidence" value="ECO:0007669"/>
    <property type="project" value="TreeGrafter"/>
</dbReference>
<dbReference type="GO" id="GO:0031992">
    <property type="term" value="F:energy transducer activity"/>
    <property type="evidence" value="ECO:0007669"/>
    <property type="project" value="TreeGrafter"/>
</dbReference>
<keyword evidence="6" id="KW-0812">Transmembrane</keyword>
<gene>
    <name evidence="11" type="ORF">H3Z74_00825</name>
</gene>
<protein>
    <submittedName>
        <fullName evidence="11">TonB family protein</fullName>
    </submittedName>
</protein>
<dbReference type="InterPro" id="IPR051045">
    <property type="entry name" value="TonB-dependent_transducer"/>
</dbReference>
<dbReference type="NCBIfam" id="TIGR01352">
    <property type="entry name" value="tonB_Cterm"/>
    <property type="match status" value="1"/>
</dbReference>
<evidence type="ECO:0000256" key="7">
    <source>
        <dbReference type="ARBA" id="ARBA00022927"/>
    </source>
</evidence>
<evidence type="ECO:0000256" key="6">
    <source>
        <dbReference type="ARBA" id="ARBA00022692"/>
    </source>
</evidence>
<evidence type="ECO:0000256" key="5">
    <source>
        <dbReference type="ARBA" id="ARBA00022519"/>
    </source>
</evidence>
<evidence type="ECO:0000259" key="10">
    <source>
        <dbReference type="PROSITE" id="PS52015"/>
    </source>
</evidence>
<name>A0A7H0LJI4_9SPHN</name>
<evidence type="ECO:0000256" key="3">
    <source>
        <dbReference type="ARBA" id="ARBA00022448"/>
    </source>
</evidence>
<evidence type="ECO:0000313" key="12">
    <source>
        <dbReference type="Proteomes" id="UP000516148"/>
    </source>
</evidence>
<dbReference type="EMBL" id="CP061038">
    <property type="protein sequence ID" value="QNQ09837.1"/>
    <property type="molecule type" value="Genomic_DNA"/>
</dbReference>
<dbReference type="Proteomes" id="UP000516148">
    <property type="component" value="Chromosome"/>
</dbReference>
<keyword evidence="8" id="KW-1133">Transmembrane helix</keyword>
<evidence type="ECO:0000256" key="2">
    <source>
        <dbReference type="ARBA" id="ARBA00006555"/>
    </source>
</evidence>
<evidence type="ECO:0000256" key="4">
    <source>
        <dbReference type="ARBA" id="ARBA00022475"/>
    </source>
</evidence>
<keyword evidence="7" id="KW-0653">Protein transport</keyword>
<dbReference type="GO" id="GO:0055085">
    <property type="term" value="P:transmembrane transport"/>
    <property type="evidence" value="ECO:0007669"/>
    <property type="project" value="InterPro"/>
</dbReference>
<accession>A0A7H0LJI4</accession>
<dbReference type="PANTHER" id="PTHR33446:SF2">
    <property type="entry name" value="PROTEIN TONB"/>
    <property type="match status" value="1"/>
</dbReference>
<comment type="subcellular location">
    <subcellularLocation>
        <location evidence="1">Cell inner membrane</location>
        <topology evidence="1">Single-pass membrane protein</topology>
        <orientation evidence="1">Periplasmic side</orientation>
    </subcellularLocation>
</comment>
<comment type="similarity">
    <text evidence="2">Belongs to the TonB family.</text>
</comment>
<dbReference type="InterPro" id="IPR037682">
    <property type="entry name" value="TonB_C"/>
</dbReference>
<keyword evidence="4" id="KW-1003">Cell membrane</keyword>
<keyword evidence="3" id="KW-0813">Transport</keyword>
<dbReference type="SUPFAM" id="SSF74653">
    <property type="entry name" value="TolA/TonB C-terminal domain"/>
    <property type="match status" value="1"/>
</dbReference>
<evidence type="ECO:0000256" key="1">
    <source>
        <dbReference type="ARBA" id="ARBA00004383"/>
    </source>
</evidence>
<dbReference type="PROSITE" id="PS52015">
    <property type="entry name" value="TONB_CTD"/>
    <property type="match status" value="1"/>
</dbReference>
<evidence type="ECO:0000313" key="11">
    <source>
        <dbReference type="EMBL" id="QNQ09837.1"/>
    </source>
</evidence>
<keyword evidence="9" id="KW-0472">Membrane</keyword>
<dbReference type="PANTHER" id="PTHR33446">
    <property type="entry name" value="PROTEIN TONB-RELATED"/>
    <property type="match status" value="1"/>
</dbReference>
<dbReference type="GO" id="GO:0015031">
    <property type="term" value="P:protein transport"/>
    <property type="evidence" value="ECO:0007669"/>
    <property type="project" value="UniProtKB-KW"/>
</dbReference>
<dbReference type="KEGG" id="spap:H3Z74_00825"/>
<dbReference type="AlphaFoldDB" id="A0A7H0LJI4"/>
<dbReference type="Pfam" id="PF03544">
    <property type="entry name" value="TonB_C"/>
    <property type="match status" value="1"/>
</dbReference>
<reference evidence="11 12" key="1">
    <citation type="submission" date="2020-09" db="EMBL/GenBank/DDBJ databases">
        <title>Sphingomonas sp., a new species isolated from pork steak.</title>
        <authorList>
            <person name="Heidler von Heilborn D."/>
        </authorList>
    </citation>
    <scope>NUCLEOTIDE SEQUENCE [LARGE SCALE GENOMIC DNA]</scope>
    <source>
        <strain evidence="12">S8-3T</strain>
    </source>
</reference>
<keyword evidence="12" id="KW-1185">Reference proteome</keyword>
<evidence type="ECO:0000256" key="9">
    <source>
        <dbReference type="ARBA" id="ARBA00023136"/>
    </source>
</evidence>
<dbReference type="RefSeq" id="WP_187762146.1">
    <property type="nucleotide sequence ID" value="NZ_CP061038.1"/>
</dbReference>
<dbReference type="InterPro" id="IPR006260">
    <property type="entry name" value="TonB/TolA_C"/>
</dbReference>
<proteinExistence type="inferred from homology"/>
<feature type="domain" description="TonB C-terminal" evidence="10">
    <location>
        <begin position="123"/>
        <end position="215"/>
    </location>
</feature>
<evidence type="ECO:0000256" key="8">
    <source>
        <dbReference type="ARBA" id="ARBA00022989"/>
    </source>
</evidence>
<keyword evidence="5" id="KW-0997">Cell inner membrane</keyword>
<organism evidence="11 12">
    <name type="scientific">Sphingomonas alpina</name>
    <dbReference type="NCBI Taxonomy" id="653931"/>
    <lineage>
        <taxon>Bacteria</taxon>
        <taxon>Pseudomonadati</taxon>
        <taxon>Pseudomonadota</taxon>
        <taxon>Alphaproteobacteria</taxon>
        <taxon>Sphingomonadales</taxon>
        <taxon>Sphingomonadaceae</taxon>
        <taxon>Sphingomonas</taxon>
    </lineage>
</organism>